<reference evidence="2 3" key="1">
    <citation type="submission" date="2013-08" db="EMBL/GenBank/DDBJ databases">
        <title>The genome sequence of Knoellia aerolata.</title>
        <authorList>
            <person name="Zhu W."/>
            <person name="Wang G."/>
        </authorList>
    </citation>
    <scope>NUCLEOTIDE SEQUENCE [LARGE SCALE GENOMIC DNA]</scope>
    <source>
        <strain evidence="2 3">DSM 18566</strain>
    </source>
</reference>
<comment type="caution">
    <text evidence="2">The sequence shown here is derived from an EMBL/GenBank/DDBJ whole genome shotgun (WGS) entry which is preliminary data.</text>
</comment>
<dbReference type="GO" id="GO:0019262">
    <property type="term" value="P:N-acetylneuraminate catabolic process"/>
    <property type="evidence" value="ECO:0007669"/>
    <property type="project" value="TreeGrafter"/>
</dbReference>
<sequence length="385" mass="39250">MPTDLPTLDLLRSMSDRHVLAAVATAGRLTRAAAASATGLSKPTVSHSVARLLSSGVLVEGERASGGRGRAGTYLTVNDTAGCALAVQAGPHGIVGEVVALDGRTVASRRRSIPVPVTPGALGRALVGVCRSLASDSPGPIRAMTLAVADPVDRCTGRVIELPASPFLVGELDPVALLDGVVPVRPVVDNDVSWALLAEREHGVAAGVDDVLHVHLDEGMGAAMWSGGRPLHGARGLAGEIAYSLTAVHGRGSAATRSGTLMERVEALGYLRDGGTAVDVEAVVEDLDRGVGQARTLAGAVAQVVRAHCYLLDPELVVLSGGWGRHTQVVEAVTTAIADAGGLQTTVRTAEVIENAPLVGARTSALDALLATWSTQPGGARTPSP</sequence>
<gene>
    <name evidence="2" type="ORF">N801_17265</name>
</gene>
<accession>A0A0A0K3R0</accession>
<dbReference type="GO" id="GO:0009384">
    <property type="term" value="F:N-acylmannosamine kinase activity"/>
    <property type="evidence" value="ECO:0007669"/>
    <property type="project" value="TreeGrafter"/>
</dbReference>
<protein>
    <submittedName>
        <fullName evidence="2">Uncharacterized protein</fullName>
    </submittedName>
</protein>
<dbReference type="STRING" id="1385519.N801_17265"/>
<evidence type="ECO:0000256" key="1">
    <source>
        <dbReference type="ARBA" id="ARBA00006479"/>
    </source>
</evidence>
<dbReference type="RefSeq" id="WP_035933037.1">
    <property type="nucleotide sequence ID" value="NZ_AVPL01000005.1"/>
</dbReference>
<dbReference type="Gene3D" id="3.30.420.40">
    <property type="match status" value="2"/>
</dbReference>
<dbReference type="eggNOG" id="COG0640">
    <property type="taxonomic scope" value="Bacteria"/>
</dbReference>
<comment type="similarity">
    <text evidence="1">Belongs to the ROK (NagC/XylR) family.</text>
</comment>
<dbReference type="EMBL" id="AVPL01000005">
    <property type="protein sequence ID" value="KGN42411.1"/>
    <property type="molecule type" value="Genomic_DNA"/>
</dbReference>
<dbReference type="Pfam" id="PF13412">
    <property type="entry name" value="HTH_24"/>
    <property type="match status" value="1"/>
</dbReference>
<dbReference type="OrthoDB" id="3189808at2"/>
<evidence type="ECO:0000313" key="2">
    <source>
        <dbReference type="EMBL" id="KGN42411.1"/>
    </source>
</evidence>
<dbReference type="eggNOG" id="COG1940">
    <property type="taxonomic scope" value="Bacteria"/>
</dbReference>
<dbReference type="Pfam" id="PF00480">
    <property type="entry name" value="ROK"/>
    <property type="match status" value="1"/>
</dbReference>
<dbReference type="InterPro" id="IPR036388">
    <property type="entry name" value="WH-like_DNA-bd_sf"/>
</dbReference>
<keyword evidence="3" id="KW-1185">Reference proteome</keyword>
<name>A0A0A0K3R0_9MICO</name>
<dbReference type="PANTHER" id="PTHR18964:SF169">
    <property type="entry name" value="N-ACETYLMANNOSAMINE KINASE"/>
    <property type="match status" value="1"/>
</dbReference>
<dbReference type="SUPFAM" id="SSF53067">
    <property type="entry name" value="Actin-like ATPase domain"/>
    <property type="match status" value="1"/>
</dbReference>
<dbReference type="SUPFAM" id="SSF46785">
    <property type="entry name" value="Winged helix' DNA-binding domain"/>
    <property type="match status" value="1"/>
</dbReference>
<dbReference type="Proteomes" id="UP000030013">
    <property type="component" value="Unassembled WGS sequence"/>
</dbReference>
<dbReference type="InterPro" id="IPR000600">
    <property type="entry name" value="ROK"/>
</dbReference>
<evidence type="ECO:0000313" key="3">
    <source>
        <dbReference type="Proteomes" id="UP000030013"/>
    </source>
</evidence>
<proteinExistence type="inferred from homology"/>
<dbReference type="InterPro" id="IPR043129">
    <property type="entry name" value="ATPase_NBD"/>
</dbReference>
<organism evidence="2 3">
    <name type="scientific">Knoellia aerolata DSM 18566</name>
    <dbReference type="NCBI Taxonomy" id="1385519"/>
    <lineage>
        <taxon>Bacteria</taxon>
        <taxon>Bacillati</taxon>
        <taxon>Actinomycetota</taxon>
        <taxon>Actinomycetes</taxon>
        <taxon>Micrococcales</taxon>
        <taxon>Intrasporangiaceae</taxon>
        <taxon>Knoellia</taxon>
    </lineage>
</organism>
<dbReference type="Gene3D" id="1.10.10.10">
    <property type="entry name" value="Winged helix-like DNA-binding domain superfamily/Winged helix DNA-binding domain"/>
    <property type="match status" value="1"/>
</dbReference>
<dbReference type="PANTHER" id="PTHR18964">
    <property type="entry name" value="ROK (REPRESSOR, ORF, KINASE) FAMILY"/>
    <property type="match status" value="1"/>
</dbReference>
<dbReference type="AlphaFoldDB" id="A0A0A0K3R0"/>
<dbReference type="InterPro" id="IPR036390">
    <property type="entry name" value="WH_DNA-bd_sf"/>
</dbReference>